<keyword evidence="1" id="KW-0805">Transcription regulation</keyword>
<dbReference type="GO" id="GO:0045892">
    <property type="term" value="P:negative regulation of DNA-templated transcription"/>
    <property type="evidence" value="ECO:0007669"/>
    <property type="project" value="InterPro"/>
</dbReference>
<feature type="compositionally biased region" description="Basic and acidic residues" evidence="4">
    <location>
        <begin position="1"/>
        <end position="12"/>
    </location>
</feature>
<dbReference type="CDD" id="cd00093">
    <property type="entry name" value="HTH_XRE"/>
    <property type="match status" value="1"/>
</dbReference>
<comment type="caution">
    <text evidence="6">The sequence shown here is derived from an EMBL/GenBank/DDBJ whole genome shotgun (WGS) entry which is preliminary data.</text>
</comment>
<keyword evidence="2" id="KW-0238">DNA-binding</keyword>
<dbReference type="Gene3D" id="2.10.109.10">
    <property type="entry name" value="Umud Fragment, subunit A"/>
    <property type="match status" value="1"/>
</dbReference>
<sequence>MISPKIRAEDSGNPRTRGRQASPTENPVGARILSALGDRSRKWLATEADLPESTVGDAILRGPAKTDVALKIADVLNVSLDWLLGRAGEDGTAQIVISHEQSSHEGGDIVKIPVHDVEVAAGAGRLINRLPPPIYYWTFSKRWLETNLFGVGHLIMVYVAGSSQEPELSDGDVVAIDLHQNRIREGMFVVRLDDTLVLKHIQLDGRIVKLVSRNPLYDPVSIDLTEPDIENRFEVVGRAVWAGKML</sequence>
<dbReference type="AlphaFoldDB" id="A0A0C9MTW4"/>
<evidence type="ECO:0000256" key="1">
    <source>
        <dbReference type="ARBA" id="ARBA00023015"/>
    </source>
</evidence>
<dbReference type="EMBL" id="BBJS01000030">
    <property type="protein sequence ID" value="GAN14141.1"/>
    <property type="molecule type" value="Genomic_DNA"/>
</dbReference>
<evidence type="ECO:0000313" key="6">
    <source>
        <dbReference type="EMBL" id="GAN14141.1"/>
    </source>
</evidence>
<protein>
    <submittedName>
        <fullName evidence="6">DNA, contig: SP630</fullName>
    </submittedName>
</protein>
<dbReference type="InterPro" id="IPR036286">
    <property type="entry name" value="LexA/Signal_pep-like_sf"/>
</dbReference>
<name>A0A0C9MTW4_SPHPI</name>
<evidence type="ECO:0000313" key="7">
    <source>
        <dbReference type="Proteomes" id="UP000032025"/>
    </source>
</evidence>
<dbReference type="InterPro" id="IPR039418">
    <property type="entry name" value="LexA-like"/>
</dbReference>
<proteinExistence type="predicted"/>
<evidence type="ECO:0000256" key="4">
    <source>
        <dbReference type="SAM" id="MobiDB-lite"/>
    </source>
</evidence>
<evidence type="ECO:0000256" key="2">
    <source>
        <dbReference type="ARBA" id="ARBA00023125"/>
    </source>
</evidence>
<feature type="region of interest" description="Disordered" evidence="4">
    <location>
        <begin position="1"/>
        <end position="29"/>
    </location>
</feature>
<dbReference type="CDD" id="cd06529">
    <property type="entry name" value="S24_LexA-like"/>
    <property type="match status" value="1"/>
</dbReference>
<gene>
    <name evidence="6" type="ORF">SP6_30_02820</name>
</gene>
<dbReference type="InterPro" id="IPR010982">
    <property type="entry name" value="Lambda_DNA-bd_dom_sf"/>
</dbReference>
<dbReference type="RefSeq" id="WP_082052485.1">
    <property type="nucleotide sequence ID" value="NZ_BBJS01000030.1"/>
</dbReference>
<dbReference type="InterPro" id="IPR015927">
    <property type="entry name" value="Peptidase_S24_S26A/B/C"/>
</dbReference>
<accession>A0A0C9MTW4</accession>
<dbReference type="Gene3D" id="1.10.260.40">
    <property type="entry name" value="lambda repressor-like DNA-binding domains"/>
    <property type="match status" value="1"/>
</dbReference>
<dbReference type="PROSITE" id="PS50943">
    <property type="entry name" value="HTH_CROC1"/>
    <property type="match status" value="1"/>
</dbReference>
<organism evidence="6 7">
    <name type="scientific">Sphingomonas paucimobilis NBRC 13935</name>
    <dbReference type="NCBI Taxonomy" id="1219050"/>
    <lineage>
        <taxon>Bacteria</taxon>
        <taxon>Pseudomonadati</taxon>
        <taxon>Pseudomonadota</taxon>
        <taxon>Alphaproteobacteria</taxon>
        <taxon>Sphingomonadales</taxon>
        <taxon>Sphingomonadaceae</taxon>
        <taxon>Sphingomonas</taxon>
    </lineage>
</organism>
<keyword evidence="3" id="KW-0804">Transcription</keyword>
<dbReference type="InterPro" id="IPR001387">
    <property type="entry name" value="Cro/C1-type_HTH"/>
</dbReference>
<dbReference type="PANTHER" id="PTHR40661">
    <property type="match status" value="1"/>
</dbReference>
<evidence type="ECO:0000259" key="5">
    <source>
        <dbReference type="PROSITE" id="PS50943"/>
    </source>
</evidence>
<feature type="domain" description="HTH cro/C1-type" evidence="5">
    <location>
        <begin position="67"/>
        <end position="83"/>
    </location>
</feature>
<dbReference type="InterPro" id="IPR010744">
    <property type="entry name" value="Phage_CI_N"/>
</dbReference>
<dbReference type="SUPFAM" id="SSF51306">
    <property type="entry name" value="LexA/Signal peptidase"/>
    <property type="match status" value="1"/>
</dbReference>
<evidence type="ECO:0000256" key="3">
    <source>
        <dbReference type="ARBA" id="ARBA00023163"/>
    </source>
</evidence>
<dbReference type="GO" id="GO:0003677">
    <property type="term" value="F:DNA binding"/>
    <property type="evidence" value="ECO:0007669"/>
    <property type="project" value="UniProtKB-KW"/>
</dbReference>
<dbReference type="PANTHER" id="PTHR40661:SF1">
    <property type="entry name" value="HTH CRO_C1-TYPE DOMAIN-CONTAINING PROTEIN"/>
    <property type="match status" value="1"/>
</dbReference>
<reference evidence="6 7" key="1">
    <citation type="submission" date="2014-08" db="EMBL/GenBank/DDBJ databases">
        <title>Whole genome shotgun sequence of Sphingomonas paucimobilis NBRC 13935.</title>
        <authorList>
            <person name="Hosoyama A."/>
            <person name="Hashimoto M."/>
            <person name="Hosoyama Y."/>
            <person name="Noguchi M."/>
            <person name="Uohara A."/>
            <person name="Ohji S."/>
            <person name="Katano-Makiyama Y."/>
            <person name="Ichikawa N."/>
            <person name="Kimura A."/>
            <person name="Yamazoe A."/>
            <person name="Fujita N."/>
        </authorList>
    </citation>
    <scope>NUCLEOTIDE SEQUENCE [LARGE SCALE GENOMIC DNA]</scope>
    <source>
        <strain evidence="6 7">NBRC 13935</strain>
    </source>
</reference>
<dbReference type="Proteomes" id="UP000032025">
    <property type="component" value="Unassembled WGS sequence"/>
</dbReference>
<keyword evidence="7" id="KW-1185">Reference proteome</keyword>
<dbReference type="Pfam" id="PF00717">
    <property type="entry name" value="Peptidase_S24"/>
    <property type="match status" value="1"/>
</dbReference>
<dbReference type="Pfam" id="PF07022">
    <property type="entry name" value="Phage_CI_repr"/>
    <property type="match status" value="1"/>
</dbReference>
<dbReference type="GeneID" id="78528695"/>